<keyword evidence="2" id="KW-1185">Reference proteome</keyword>
<name>A0A812M537_9DINO</name>
<evidence type="ECO:0000313" key="1">
    <source>
        <dbReference type="EMBL" id="CAE7250732.1"/>
    </source>
</evidence>
<sequence>MHGDSYTLRSFRFFRKGCSGIHASSRGVKVILSGHSLGVNVARAVAGYLERMGVDVFAILALDPRTGPDLSPSGLPLAVTSSLARCIRLEALQLSCHAPYVPFMTMPQRMLCYNHEVWRNATVAIESMKMLSSTTHNTLANTHFWDIALVVKEVIQPV</sequence>
<dbReference type="AlphaFoldDB" id="A0A812M537"/>
<dbReference type="EMBL" id="CAJNDS010001180">
    <property type="protein sequence ID" value="CAE7250732.1"/>
    <property type="molecule type" value="Genomic_DNA"/>
</dbReference>
<reference evidence="1" key="1">
    <citation type="submission" date="2021-02" db="EMBL/GenBank/DDBJ databases">
        <authorList>
            <person name="Dougan E. K."/>
            <person name="Rhodes N."/>
            <person name="Thang M."/>
            <person name="Chan C."/>
        </authorList>
    </citation>
    <scope>NUCLEOTIDE SEQUENCE</scope>
</reference>
<accession>A0A812M537</accession>
<comment type="caution">
    <text evidence="1">The sequence shown here is derived from an EMBL/GenBank/DDBJ whole genome shotgun (WGS) entry which is preliminary data.</text>
</comment>
<dbReference type="InterPro" id="IPR029058">
    <property type="entry name" value="AB_hydrolase_fold"/>
</dbReference>
<protein>
    <submittedName>
        <fullName evidence="1">Uncharacterized protein</fullName>
    </submittedName>
</protein>
<evidence type="ECO:0000313" key="2">
    <source>
        <dbReference type="Proteomes" id="UP000604046"/>
    </source>
</evidence>
<dbReference type="Proteomes" id="UP000604046">
    <property type="component" value="Unassembled WGS sequence"/>
</dbReference>
<gene>
    <name evidence="1" type="ORF">SNAT2548_LOCUS12344</name>
</gene>
<proteinExistence type="predicted"/>
<dbReference type="SUPFAM" id="SSF53474">
    <property type="entry name" value="alpha/beta-Hydrolases"/>
    <property type="match status" value="1"/>
</dbReference>
<organism evidence="1 2">
    <name type="scientific">Symbiodinium natans</name>
    <dbReference type="NCBI Taxonomy" id="878477"/>
    <lineage>
        <taxon>Eukaryota</taxon>
        <taxon>Sar</taxon>
        <taxon>Alveolata</taxon>
        <taxon>Dinophyceae</taxon>
        <taxon>Suessiales</taxon>
        <taxon>Symbiodiniaceae</taxon>
        <taxon>Symbiodinium</taxon>
    </lineage>
</organism>